<keyword evidence="3 5" id="KW-1133">Transmembrane helix</keyword>
<evidence type="ECO:0000313" key="8">
    <source>
        <dbReference type="Proteomes" id="UP001203058"/>
    </source>
</evidence>
<dbReference type="Proteomes" id="UP001203058">
    <property type="component" value="Unassembled WGS sequence"/>
</dbReference>
<comment type="subcellular location">
    <subcellularLocation>
        <location evidence="1">Endomembrane system</location>
        <topology evidence="1">Multi-pass membrane protein</topology>
    </subcellularLocation>
</comment>
<proteinExistence type="predicted"/>
<feature type="transmembrane region" description="Helical" evidence="5">
    <location>
        <begin position="81"/>
        <end position="101"/>
    </location>
</feature>
<keyword evidence="2 5" id="KW-0812">Transmembrane</keyword>
<protein>
    <submittedName>
        <fullName evidence="7">DUF202 domain-containing protein</fullName>
    </submittedName>
</protein>
<evidence type="ECO:0000256" key="3">
    <source>
        <dbReference type="ARBA" id="ARBA00022989"/>
    </source>
</evidence>
<evidence type="ECO:0000256" key="5">
    <source>
        <dbReference type="SAM" id="Phobius"/>
    </source>
</evidence>
<comment type="caution">
    <text evidence="7">The sequence shown here is derived from an EMBL/GenBank/DDBJ whole genome shotgun (WGS) entry which is preliminary data.</text>
</comment>
<dbReference type="InterPro" id="IPR003807">
    <property type="entry name" value="DUF202"/>
</dbReference>
<feature type="domain" description="DUF202" evidence="6">
    <location>
        <begin position="31"/>
        <end position="105"/>
    </location>
</feature>
<feature type="transmembrane region" description="Helical" evidence="5">
    <location>
        <begin position="40"/>
        <end position="61"/>
    </location>
</feature>
<dbReference type="RefSeq" id="WP_241447298.1">
    <property type="nucleotide sequence ID" value="NZ_JAKZHW010000001.1"/>
</dbReference>
<name>A0ABS9VNE5_9SPHN</name>
<evidence type="ECO:0000256" key="4">
    <source>
        <dbReference type="ARBA" id="ARBA00023136"/>
    </source>
</evidence>
<evidence type="ECO:0000256" key="2">
    <source>
        <dbReference type="ARBA" id="ARBA00022692"/>
    </source>
</evidence>
<dbReference type="EMBL" id="JAKZHW010000001">
    <property type="protein sequence ID" value="MCH8616501.1"/>
    <property type="molecule type" value="Genomic_DNA"/>
</dbReference>
<organism evidence="7 8">
    <name type="scientific">Sphingomonas telluris</name>
    <dbReference type="NCBI Taxonomy" id="2907998"/>
    <lineage>
        <taxon>Bacteria</taxon>
        <taxon>Pseudomonadati</taxon>
        <taxon>Pseudomonadota</taxon>
        <taxon>Alphaproteobacteria</taxon>
        <taxon>Sphingomonadales</taxon>
        <taxon>Sphingomonadaceae</taxon>
        <taxon>Sphingomonas</taxon>
    </lineage>
</organism>
<gene>
    <name evidence="7" type="ORF">LZ016_10360</name>
</gene>
<reference evidence="7 8" key="1">
    <citation type="submission" date="2022-03" db="EMBL/GenBank/DDBJ databases">
        <authorList>
            <person name="Jo J.-H."/>
            <person name="Im W.-T."/>
        </authorList>
    </citation>
    <scope>NUCLEOTIDE SEQUENCE [LARGE SCALE GENOMIC DNA]</scope>
    <source>
        <strain evidence="7 8">SM33</strain>
    </source>
</reference>
<accession>A0ABS9VNE5</accession>
<keyword evidence="8" id="KW-1185">Reference proteome</keyword>
<feature type="transmembrane region" description="Helical" evidence="5">
    <location>
        <begin position="131"/>
        <end position="150"/>
    </location>
</feature>
<evidence type="ECO:0000313" key="7">
    <source>
        <dbReference type="EMBL" id="MCH8616501.1"/>
    </source>
</evidence>
<dbReference type="Pfam" id="PF02656">
    <property type="entry name" value="DUF202"/>
    <property type="match status" value="1"/>
</dbReference>
<keyword evidence="4 5" id="KW-0472">Membrane</keyword>
<evidence type="ECO:0000259" key="6">
    <source>
        <dbReference type="Pfam" id="PF02656"/>
    </source>
</evidence>
<sequence>MAETESAGANLSADEKSVLLSSNRTAMSFERTMMSSDRTLMSVVRTSLSLIGFGFTIFQFFHTLNKDFLTSQLPVGAPRRFGAALVALGIVLLVNGMWYHHQEVSALRLRRKALHDQGLIRHPEIHSTSSAVLIAFLLLLVGSMAMFSILTRSGPF</sequence>
<evidence type="ECO:0000256" key="1">
    <source>
        <dbReference type="ARBA" id="ARBA00004127"/>
    </source>
</evidence>